<dbReference type="Pfam" id="PF11367">
    <property type="entry name" value="Tail_completion_gp17"/>
    <property type="match status" value="1"/>
</dbReference>
<dbReference type="RefSeq" id="WP_239370375.1">
    <property type="nucleotide sequence ID" value="NZ_JAKREW010000056.1"/>
</dbReference>
<protein>
    <submittedName>
        <fullName evidence="1">DUF3168 domain-containing protein</fullName>
    </submittedName>
</protein>
<proteinExistence type="predicted"/>
<dbReference type="InterPro" id="IPR021508">
    <property type="entry name" value="Gp17-like"/>
</dbReference>
<comment type="caution">
    <text evidence="1">The sequence shown here is derived from an EMBL/GenBank/DDBJ whole genome shotgun (WGS) entry which is preliminary data.</text>
</comment>
<evidence type="ECO:0000313" key="1">
    <source>
        <dbReference type="EMBL" id="MCG7508872.1"/>
    </source>
</evidence>
<organism evidence="1 2">
    <name type="scientific">Mesorhizobium retamae</name>
    <dbReference type="NCBI Taxonomy" id="2912854"/>
    <lineage>
        <taxon>Bacteria</taxon>
        <taxon>Pseudomonadati</taxon>
        <taxon>Pseudomonadota</taxon>
        <taxon>Alphaproteobacteria</taxon>
        <taxon>Hyphomicrobiales</taxon>
        <taxon>Phyllobacteriaceae</taxon>
        <taxon>Mesorhizobium</taxon>
    </lineage>
</organism>
<reference evidence="1 2" key="1">
    <citation type="submission" date="2022-02" db="EMBL/GenBank/DDBJ databases">
        <title>Draft genome sequence of Mezorhizobium retamae strain IRAMC:0171 isolated from Retama raetam nodules.</title>
        <authorList>
            <person name="Bengaied R."/>
            <person name="Sbissi I."/>
            <person name="Huber K."/>
            <person name="Ghodbane F."/>
            <person name="Nouioui I."/>
            <person name="Tarhouni M."/>
            <person name="Gtari M."/>
        </authorList>
    </citation>
    <scope>NUCLEOTIDE SEQUENCE [LARGE SCALE GENOMIC DNA]</scope>
    <source>
        <strain evidence="1 2">IRAMC:0171</strain>
    </source>
</reference>
<dbReference type="InterPro" id="IPR053745">
    <property type="entry name" value="Viral_Tail_Comp_sf"/>
</dbReference>
<keyword evidence="2" id="KW-1185">Reference proteome</keyword>
<sequence>MEEALVALLLNAAGVTALVSTRIYWGRKPQADPARPYVVLQRVGGSRDYHSQGPSGYVASRVQLDVYGDTYTSTKQATRAAVTALSGHRGGIFQGIFIDSERDLPAADAGEVTNFFRTSVDIIVHHKN</sequence>
<gene>
    <name evidence="1" type="ORF">L4923_27935</name>
</gene>
<dbReference type="Gene3D" id="3.30.2000.30">
    <property type="match status" value="1"/>
</dbReference>
<dbReference type="Proteomes" id="UP001201701">
    <property type="component" value="Unassembled WGS sequence"/>
</dbReference>
<evidence type="ECO:0000313" key="2">
    <source>
        <dbReference type="Proteomes" id="UP001201701"/>
    </source>
</evidence>
<dbReference type="EMBL" id="JAKREW010000056">
    <property type="protein sequence ID" value="MCG7508872.1"/>
    <property type="molecule type" value="Genomic_DNA"/>
</dbReference>
<accession>A0ABS9QN59</accession>
<name>A0ABS9QN59_9HYPH</name>